<name>F2NW44_TRES6</name>
<dbReference type="SMART" id="SM00331">
    <property type="entry name" value="PP2C_SIG"/>
    <property type="match status" value="1"/>
</dbReference>
<dbReference type="eggNOG" id="COG0517">
    <property type="taxonomic scope" value="Bacteria"/>
</dbReference>
<dbReference type="Gene3D" id="3.20.20.450">
    <property type="entry name" value="EAL domain"/>
    <property type="match status" value="1"/>
</dbReference>
<gene>
    <name evidence="2" type="ordered locus">Tresu_2026</name>
</gene>
<dbReference type="Gene3D" id="3.60.40.10">
    <property type="entry name" value="PPM-type phosphatase domain"/>
    <property type="match status" value="1"/>
</dbReference>
<dbReference type="SUPFAM" id="SSF141868">
    <property type="entry name" value="EAL domain-like"/>
    <property type="match status" value="1"/>
</dbReference>
<dbReference type="InterPro" id="IPR050706">
    <property type="entry name" value="Cyclic-di-GMP_PDE-like"/>
</dbReference>
<dbReference type="InterPro" id="IPR046342">
    <property type="entry name" value="CBS_dom_sf"/>
</dbReference>
<dbReference type="eggNOG" id="COG2200">
    <property type="taxonomic scope" value="Bacteria"/>
</dbReference>
<dbReference type="eggNOG" id="COG2208">
    <property type="taxonomic scope" value="Bacteria"/>
</dbReference>
<evidence type="ECO:0000313" key="3">
    <source>
        <dbReference type="Proteomes" id="UP000006852"/>
    </source>
</evidence>
<dbReference type="Pfam" id="PF00571">
    <property type="entry name" value="CBS"/>
    <property type="match status" value="1"/>
</dbReference>
<dbReference type="SMART" id="SM00052">
    <property type="entry name" value="EAL"/>
    <property type="match status" value="1"/>
</dbReference>
<reference evidence="3" key="2">
    <citation type="submission" date="2011-04" db="EMBL/GenBank/DDBJ databases">
        <title>The complete genome of chromosome of Treponema succinifaciens DSM 2489.</title>
        <authorList>
            <person name="Lucas S."/>
            <person name="Copeland A."/>
            <person name="Lapidus A."/>
            <person name="Bruce D."/>
            <person name="Goodwin L."/>
            <person name="Pitluck S."/>
            <person name="Peters L."/>
            <person name="Kyrpides N."/>
            <person name="Mavromatis K."/>
            <person name="Ivanova N."/>
            <person name="Ovchinnikova G."/>
            <person name="Teshima H."/>
            <person name="Detter J.C."/>
            <person name="Tapia R."/>
            <person name="Han C."/>
            <person name="Land M."/>
            <person name="Hauser L."/>
            <person name="Markowitz V."/>
            <person name="Cheng J.-F."/>
            <person name="Hugenholtz P."/>
            <person name="Woyke T."/>
            <person name="Wu D."/>
            <person name="Gronow S."/>
            <person name="Wellnitz S."/>
            <person name="Brambilla E."/>
            <person name="Klenk H.-P."/>
            <person name="Eisen J.A."/>
        </authorList>
    </citation>
    <scope>NUCLEOTIDE SEQUENCE [LARGE SCALE GENOMIC DNA]</scope>
    <source>
        <strain evidence="3">ATCC 33096 / DSM 2489 / 6091</strain>
    </source>
</reference>
<reference evidence="2 3" key="1">
    <citation type="journal article" date="2011" name="Stand. Genomic Sci.">
        <title>Complete genome sequence of Treponema succinifaciens type strain (6091).</title>
        <authorList>
            <person name="Han C."/>
            <person name="Gronow S."/>
            <person name="Teshima H."/>
            <person name="Lapidus A."/>
            <person name="Nolan M."/>
            <person name="Lucas S."/>
            <person name="Hammon N."/>
            <person name="Deshpande S."/>
            <person name="Cheng J.F."/>
            <person name="Zeytun A."/>
            <person name="Tapia R."/>
            <person name="Goodwin L."/>
            <person name="Pitluck S."/>
            <person name="Liolios K."/>
            <person name="Pagani I."/>
            <person name="Ivanova N."/>
            <person name="Mavromatis K."/>
            <person name="Mikhailova N."/>
            <person name="Huntemann M."/>
            <person name="Pati A."/>
            <person name="Chen A."/>
            <person name="Palaniappan K."/>
            <person name="Land M."/>
            <person name="Hauser L."/>
            <person name="Brambilla E.M."/>
            <person name="Rohde M."/>
            <person name="Goker M."/>
            <person name="Woyke T."/>
            <person name="Bristow J."/>
            <person name="Eisen J.A."/>
            <person name="Markowitz V."/>
            <person name="Hugenholtz P."/>
            <person name="Kyrpides N.C."/>
            <person name="Klenk H.P."/>
            <person name="Detter J.C."/>
        </authorList>
    </citation>
    <scope>NUCLEOTIDE SEQUENCE [LARGE SCALE GENOMIC DNA]</scope>
    <source>
        <strain evidence="3">ATCC 33096 / DSM 2489 / 6091</strain>
    </source>
</reference>
<organism evidence="2 3">
    <name type="scientific">Treponema succinifaciens (strain ATCC 33096 / DSM 2489 / 6091)</name>
    <dbReference type="NCBI Taxonomy" id="869209"/>
    <lineage>
        <taxon>Bacteria</taxon>
        <taxon>Pseudomonadati</taxon>
        <taxon>Spirochaetota</taxon>
        <taxon>Spirochaetia</taxon>
        <taxon>Spirochaetales</taxon>
        <taxon>Treponemataceae</taxon>
        <taxon>Treponema</taxon>
    </lineage>
</organism>
<dbReference type="SUPFAM" id="SSF54631">
    <property type="entry name" value="CBS-domain pair"/>
    <property type="match status" value="1"/>
</dbReference>
<evidence type="ECO:0000313" key="2">
    <source>
        <dbReference type="EMBL" id="AEB14899.1"/>
    </source>
</evidence>
<dbReference type="PANTHER" id="PTHR33121:SF76">
    <property type="entry name" value="SIGNALING PROTEIN"/>
    <property type="match status" value="1"/>
</dbReference>
<dbReference type="Pfam" id="PF00563">
    <property type="entry name" value="EAL"/>
    <property type="match status" value="1"/>
</dbReference>
<protein>
    <submittedName>
        <fullName evidence="2">Diguanylate phosphodiesterase with CBS domains</fullName>
    </submittedName>
</protein>
<dbReference type="GO" id="GO:0071111">
    <property type="term" value="F:cyclic-guanylate-specific phosphodiesterase activity"/>
    <property type="evidence" value="ECO:0007669"/>
    <property type="project" value="InterPro"/>
</dbReference>
<dbReference type="Gene3D" id="3.10.580.10">
    <property type="entry name" value="CBS-domain"/>
    <property type="match status" value="1"/>
</dbReference>
<dbReference type="PANTHER" id="PTHR33121">
    <property type="entry name" value="CYCLIC DI-GMP PHOSPHODIESTERASE PDEF"/>
    <property type="match status" value="1"/>
</dbReference>
<sequence>MNFDEILSGKNLYTVFQPIVSLETGDVFAYEALTRIDESVYIGSIKNLFKISEDASLSWQLEKKCIKSALKTARALGLKRKLFLNINPNVLLEEEFQENYIKSKLEKNGIEPSSIVFEITGQKLKGSEQKLCDAVLHFKNQKLKIAIDDIGESYAALNRICTLNPDFIKISIDLVQSVHKDKVKKEIVRSLSAFCKNSGIKLIAVGVETEENLATIMELGIPYAQGFFTGKPERVFTKTSKEAFVRIISYQNKKSSKFVEEKKSIDKKKTQAIIPTEGIKQDSRPISQITRKGMTIPETMAVADVLALFNANPEISIFTVVDSASKVMGIIPRITLFKVLGTQYGFSIYSKKPISRLMVTDYLAVDFFEPVEVVASKAASRAEEHLYDPIVVEQNGIYFGVVIFKDLLEIIVNVEVLERTQELNKTTRKLLEQEAMQQRDLKLAEIVQKSIYPSRAPKTSKWDCAYIFKPMASVSGDVYDFYYDDKGSLNGAALFDVSGHGVASGLVGILSKYLAKDTFRENKNEELSALARTFNKKLIKEKANVENYLTGILLRITDSKIEYVNAGHTDLLCIDSKRKVSVAGGANGSFRGSFLGIEGLPDNFETVDIPLEKNSCYIMFTDCLTESRNLAGDELGIELLQKILARAPQGTSAKQLLEYLIDIFEAFTEAVPLRDDLTVIVLKYLGE</sequence>
<proteinExistence type="predicted"/>
<dbReference type="HOGENOM" id="CLU_400583_0_0_12"/>
<keyword evidence="3" id="KW-1185">Reference proteome</keyword>
<dbReference type="PROSITE" id="PS50883">
    <property type="entry name" value="EAL"/>
    <property type="match status" value="1"/>
</dbReference>
<dbReference type="KEGG" id="tsu:Tresu_2026"/>
<evidence type="ECO:0000259" key="1">
    <source>
        <dbReference type="PROSITE" id="PS50883"/>
    </source>
</evidence>
<dbReference type="AlphaFoldDB" id="F2NW44"/>
<dbReference type="OrthoDB" id="353740at2"/>
<dbReference type="InterPro" id="IPR000644">
    <property type="entry name" value="CBS_dom"/>
</dbReference>
<dbReference type="Proteomes" id="UP000006852">
    <property type="component" value="Chromosome"/>
</dbReference>
<dbReference type="RefSeq" id="WP_013702155.1">
    <property type="nucleotide sequence ID" value="NC_015385.1"/>
</dbReference>
<accession>F2NW44</accession>
<dbReference type="Pfam" id="PF07228">
    <property type="entry name" value="SpoIIE"/>
    <property type="match status" value="1"/>
</dbReference>
<dbReference type="InterPro" id="IPR036457">
    <property type="entry name" value="PPM-type-like_dom_sf"/>
</dbReference>
<feature type="domain" description="EAL" evidence="1">
    <location>
        <begin position="1"/>
        <end position="246"/>
    </location>
</feature>
<dbReference type="STRING" id="869209.Tresu_2026"/>
<dbReference type="InterPro" id="IPR001932">
    <property type="entry name" value="PPM-type_phosphatase-like_dom"/>
</dbReference>
<dbReference type="EMBL" id="CP002631">
    <property type="protein sequence ID" value="AEB14899.1"/>
    <property type="molecule type" value="Genomic_DNA"/>
</dbReference>
<dbReference type="InterPro" id="IPR035919">
    <property type="entry name" value="EAL_sf"/>
</dbReference>
<dbReference type="CDD" id="cd01948">
    <property type="entry name" value="EAL"/>
    <property type="match status" value="1"/>
</dbReference>
<dbReference type="InterPro" id="IPR001633">
    <property type="entry name" value="EAL_dom"/>
</dbReference>
<dbReference type="GeneID" id="302999148"/>